<proteinExistence type="predicted"/>
<comment type="caution">
    <text evidence="1">The sequence shown here is derived from an EMBL/GenBank/DDBJ whole genome shotgun (WGS) entry which is preliminary data.</text>
</comment>
<evidence type="ECO:0000313" key="2">
    <source>
        <dbReference type="Proteomes" id="UP000284822"/>
    </source>
</evidence>
<protein>
    <submittedName>
        <fullName evidence="1">Replication terminator protein</fullName>
    </submittedName>
</protein>
<dbReference type="EMBL" id="QOCS01000014">
    <property type="protein sequence ID" value="RHW46111.1"/>
    <property type="molecule type" value="Genomic_DNA"/>
</dbReference>
<reference evidence="1 2" key="1">
    <citation type="submission" date="2018-07" db="EMBL/GenBank/DDBJ databases">
        <title>Genome sequences of six Lactobacillus spp. isolated from bumble bee guts.</title>
        <authorList>
            <person name="Motta E.V.S."/>
            <person name="Moran N.A."/>
        </authorList>
    </citation>
    <scope>NUCLEOTIDE SEQUENCE [LARGE SCALE GENOMIC DNA]</scope>
    <source>
        <strain evidence="1 2">LV-8.1</strain>
    </source>
</reference>
<organism evidence="1 2">
    <name type="scientific">Bombilactobacillus bombi</name>
    <dbReference type="NCBI Taxonomy" id="1303590"/>
    <lineage>
        <taxon>Bacteria</taxon>
        <taxon>Bacillati</taxon>
        <taxon>Bacillota</taxon>
        <taxon>Bacilli</taxon>
        <taxon>Lactobacillales</taxon>
        <taxon>Lactobacillaceae</taxon>
        <taxon>Bombilactobacillus</taxon>
    </lineage>
</organism>
<dbReference type="Proteomes" id="UP000284822">
    <property type="component" value="Unassembled WGS sequence"/>
</dbReference>
<dbReference type="AlphaFoldDB" id="A0A417Z669"/>
<name>A0A417Z669_9LACO</name>
<accession>A0A417Z669</accession>
<gene>
    <name evidence="1" type="ORF">DS832_07110</name>
</gene>
<evidence type="ECO:0000313" key="1">
    <source>
        <dbReference type="EMBL" id="RHW46111.1"/>
    </source>
</evidence>
<sequence>MKITSDKSINFSLSEIAEGGVQEKFAAEMKKVADNILDLNTEAKTKRKVTLELILEPNDNRDAVDVTVNVKSKLAPQVGVATTLLLGRNADTGIIEANELKSGIPGQTYIDEDGQLKTDTGEPIDKVAKDSKVIDLQKNKG</sequence>
<dbReference type="RefSeq" id="WP_118910958.1">
    <property type="nucleotide sequence ID" value="NZ_QOCS01000014.1"/>
</dbReference>